<dbReference type="OrthoDB" id="5902365at2"/>
<dbReference type="STRING" id="1796497.GCE9029_00843"/>
<name>A0A128EV48_9GAMM</name>
<dbReference type="InterPro" id="IPR045584">
    <property type="entry name" value="Pilin-like"/>
</dbReference>
<organism evidence="1 2">
    <name type="scientific">Grimontia celer</name>
    <dbReference type="NCBI Taxonomy" id="1796497"/>
    <lineage>
        <taxon>Bacteria</taxon>
        <taxon>Pseudomonadati</taxon>
        <taxon>Pseudomonadota</taxon>
        <taxon>Gammaproteobacteria</taxon>
        <taxon>Vibrionales</taxon>
        <taxon>Vibrionaceae</taxon>
        <taxon>Grimontia</taxon>
    </lineage>
</organism>
<proteinExistence type="predicted"/>
<gene>
    <name evidence="1" type="ORF">GCE9029_00843</name>
</gene>
<evidence type="ECO:0000313" key="1">
    <source>
        <dbReference type="EMBL" id="CZF78453.1"/>
    </source>
</evidence>
<dbReference type="Proteomes" id="UP000071641">
    <property type="component" value="Unassembled WGS sequence"/>
</dbReference>
<dbReference type="Pfam" id="PF07963">
    <property type="entry name" value="N_methyl"/>
    <property type="match status" value="1"/>
</dbReference>
<dbReference type="RefSeq" id="WP_062661163.1">
    <property type="nucleotide sequence ID" value="NZ_FIZX01000001.1"/>
</dbReference>
<keyword evidence="2" id="KW-1185">Reference proteome</keyword>
<dbReference type="AlphaFoldDB" id="A0A128EV48"/>
<reference evidence="2" key="1">
    <citation type="submission" date="2016-02" db="EMBL/GenBank/DDBJ databases">
        <authorList>
            <person name="Rodrigo-Torres Lidia"/>
            <person name="Arahal R.David."/>
        </authorList>
    </citation>
    <scope>NUCLEOTIDE SEQUENCE [LARGE SCALE GENOMIC DNA]</scope>
    <source>
        <strain evidence="2">CECT 9029</strain>
    </source>
</reference>
<dbReference type="NCBIfam" id="TIGR02532">
    <property type="entry name" value="IV_pilin_GFxxxE"/>
    <property type="match status" value="1"/>
</dbReference>
<dbReference type="InterPro" id="IPR012902">
    <property type="entry name" value="N_methyl_site"/>
</dbReference>
<protein>
    <submittedName>
        <fullName evidence="1">Putative major pilin subunit</fullName>
    </submittedName>
</protein>
<evidence type="ECO:0000313" key="2">
    <source>
        <dbReference type="Proteomes" id="UP000071641"/>
    </source>
</evidence>
<dbReference type="PROSITE" id="PS00409">
    <property type="entry name" value="PROKAR_NTER_METHYL"/>
    <property type="match status" value="1"/>
</dbReference>
<dbReference type="Gene3D" id="3.30.700.10">
    <property type="entry name" value="Glycoprotein, Type 4 Pilin"/>
    <property type="match status" value="1"/>
</dbReference>
<dbReference type="SUPFAM" id="SSF54523">
    <property type="entry name" value="Pili subunits"/>
    <property type="match status" value="1"/>
</dbReference>
<sequence length="159" mass="17475">MKGFTLIELLVVVIIMAVLAVTAAPKFINFESQAKNGVLNEVKAAIQSAASMVNAKAILEEKLEKCRGDDSFLSDGIYTCFGYPSAHIDNFRKIINLDSGLIINTSETNGRRTAIVTFPEYKNSIPWGFNASDDVYCAVRYHEATANHLYEIDMLTAGC</sequence>
<dbReference type="EMBL" id="FIZX01000001">
    <property type="protein sequence ID" value="CZF78453.1"/>
    <property type="molecule type" value="Genomic_DNA"/>
</dbReference>
<accession>A0A128EV48</accession>